<protein>
    <recommendedName>
        <fullName evidence="3">DUF4806 domain-containing protein</fullName>
    </recommendedName>
</protein>
<accession>A0AAQ4E2X1</accession>
<evidence type="ECO:0000313" key="1">
    <source>
        <dbReference type="EMBL" id="KAK8769056.1"/>
    </source>
</evidence>
<gene>
    <name evidence="1" type="ORF">V5799_014483</name>
</gene>
<keyword evidence="2" id="KW-1185">Reference proteome</keyword>
<dbReference type="AlphaFoldDB" id="A0AAQ4E2X1"/>
<dbReference type="EMBL" id="JARKHS020023154">
    <property type="protein sequence ID" value="KAK8769056.1"/>
    <property type="molecule type" value="Genomic_DNA"/>
</dbReference>
<comment type="caution">
    <text evidence="1">The sequence shown here is derived from an EMBL/GenBank/DDBJ whole genome shotgun (WGS) entry which is preliminary data.</text>
</comment>
<dbReference type="Proteomes" id="UP001321473">
    <property type="component" value="Unassembled WGS sequence"/>
</dbReference>
<organism evidence="1 2">
    <name type="scientific">Amblyomma americanum</name>
    <name type="common">Lone star tick</name>
    <dbReference type="NCBI Taxonomy" id="6943"/>
    <lineage>
        <taxon>Eukaryota</taxon>
        <taxon>Metazoa</taxon>
        <taxon>Ecdysozoa</taxon>
        <taxon>Arthropoda</taxon>
        <taxon>Chelicerata</taxon>
        <taxon>Arachnida</taxon>
        <taxon>Acari</taxon>
        <taxon>Parasitiformes</taxon>
        <taxon>Ixodida</taxon>
        <taxon>Ixodoidea</taxon>
        <taxon>Ixodidae</taxon>
        <taxon>Amblyomminae</taxon>
        <taxon>Amblyomma</taxon>
    </lineage>
</organism>
<evidence type="ECO:0000313" key="2">
    <source>
        <dbReference type="Proteomes" id="UP001321473"/>
    </source>
</evidence>
<evidence type="ECO:0008006" key="3">
    <source>
        <dbReference type="Google" id="ProtNLM"/>
    </source>
</evidence>
<reference evidence="1 2" key="1">
    <citation type="journal article" date="2023" name="Arcadia Sci">
        <title>De novo assembly of a long-read Amblyomma americanum tick genome.</title>
        <authorList>
            <person name="Chou S."/>
            <person name="Poskanzer K.E."/>
            <person name="Rollins M."/>
            <person name="Thuy-Boun P.S."/>
        </authorList>
    </citation>
    <scope>NUCLEOTIDE SEQUENCE [LARGE SCALE GENOMIC DNA]</scope>
    <source>
        <strain evidence="1">F_SG_1</strain>
        <tissue evidence="1">Salivary glands</tissue>
    </source>
</reference>
<name>A0AAQ4E2X1_AMBAM</name>
<proteinExistence type="predicted"/>
<sequence>MKNCVAKNYSWIGNKGKDKFSILNVTPLIVLAARSNMRYAATVDDVQNVIKKWLQHAPCQLKQQQERLAT</sequence>